<gene>
    <name evidence="2" type="ORF">CONLIGDRAFT_696315</name>
</gene>
<evidence type="ECO:0000256" key="1">
    <source>
        <dbReference type="SAM" id="MobiDB-lite"/>
    </source>
</evidence>
<evidence type="ECO:0000313" key="3">
    <source>
        <dbReference type="Proteomes" id="UP000182658"/>
    </source>
</evidence>
<evidence type="ECO:0008006" key="4">
    <source>
        <dbReference type="Google" id="ProtNLM"/>
    </source>
</evidence>
<evidence type="ECO:0000313" key="2">
    <source>
        <dbReference type="EMBL" id="OIW33723.1"/>
    </source>
</evidence>
<protein>
    <recommendedName>
        <fullName evidence="4">F-box domain-containing protein</fullName>
    </recommendedName>
</protein>
<feature type="region of interest" description="Disordered" evidence="1">
    <location>
        <begin position="1"/>
        <end position="45"/>
    </location>
</feature>
<dbReference type="InParanoid" id="A0A1J7J2Y7"/>
<keyword evidence="3" id="KW-1185">Reference proteome</keyword>
<proteinExistence type="predicted"/>
<dbReference type="AlphaFoldDB" id="A0A1J7J2Y7"/>
<name>A0A1J7J2Y7_9PEZI</name>
<organism evidence="2 3">
    <name type="scientific">Coniochaeta ligniaria NRRL 30616</name>
    <dbReference type="NCBI Taxonomy" id="1408157"/>
    <lineage>
        <taxon>Eukaryota</taxon>
        <taxon>Fungi</taxon>
        <taxon>Dikarya</taxon>
        <taxon>Ascomycota</taxon>
        <taxon>Pezizomycotina</taxon>
        <taxon>Sordariomycetes</taxon>
        <taxon>Sordariomycetidae</taxon>
        <taxon>Coniochaetales</taxon>
        <taxon>Coniochaetaceae</taxon>
        <taxon>Coniochaeta</taxon>
    </lineage>
</organism>
<dbReference type="EMBL" id="KV875094">
    <property type="protein sequence ID" value="OIW33723.1"/>
    <property type="molecule type" value="Genomic_DNA"/>
</dbReference>
<dbReference type="OrthoDB" id="5413827at2759"/>
<dbReference type="Proteomes" id="UP000182658">
    <property type="component" value="Unassembled WGS sequence"/>
</dbReference>
<accession>A0A1J7J2Y7</accession>
<sequence>MDGTPGSAPPQMSDKASHESSVQKVPSEAPSPDEANDSPLSRLLKDVLAQAQSSPGMDGSRIQDLVEVLKTKPESSKRTTQRSGSMVLSYILGCAVREDFDIVPTQTDFRTDLFWLSGRSRAQPLLPADLAFSDREPDKLSVLSVRLTCHFWNKVAKHHQLFYRVGNYTFPPCLSPKLYEADRKQQMNDFHFRSWEDLAKYLAAIAPESRRQIRTVGVTEGLDRAFVPITNSVLTPLTDAWSINDSARLACTLLRDLCVSLEVFWLVVDMRGYSEYPLSCVVYLLNMCSTNTAPCFSLLRGLRRFDVCLSGYWSSPPSPVVVSLGETRAYPLAFRAHLHAGTGWAANALNTLKEYIMRHAREVRHRRPDHSIRTADDYRELRHLVRLTGVFVSTVMLNAHKYDFRLISTHSKRILVLPGGQVPWPPKIALVLGTGYSNSVEGPRVAGAVVQFTTSQEPEHSVTIFRWIPFSPWSWSMNEIRVLYQYELQKLNTFIRMRRSDCRTSREPYQGCFGITHTLELSLEIIEMELEDSRVLVLHSECGLVSVAEKQISIQELEHMWNLFCILCLRYVQTLGLSAADACRLLPERARAKYERQTGLWTVLPRFTY</sequence>
<reference evidence="2 3" key="1">
    <citation type="submission" date="2016-10" db="EMBL/GenBank/DDBJ databases">
        <title>Draft genome sequence of Coniochaeta ligniaria NRRL30616, a lignocellulolytic fungus for bioabatement of inhibitors in plant biomass hydrolysates.</title>
        <authorList>
            <consortium name="DOE Joint Genome Institute"/>
            <person name="Jimenez D.J."/>
            <person name="Hector R.E."/>
            <person name="Riley R."/>
            <person name="Sun H."/>
            <person name="Grigoriev I.V."/>
            <person name="Van Elsas J.D."/>
            <person name="Nichols N.N."/>
        </authorList>
    </citation>
    <scope>NUCLEOTIDE SEQUENCE [LARGE SCALE GENOMIC DNA]</scope>
    <source>
        <strain evidence="2 3">NRRL 30616</strain>
    </source>
</reference>